<comment type="caution">
    <text evidence="3">The sequence shown here is derived from an EMBL/GenBank/DDBJ whole genome shotgun (WGS) entry which is preliminary data.</text>
</comment>
<dbReference type="AlphaFoldDB" id="A0AA88H110"/>
<dbReference type="GO" id="GO:0005634">
    <property type="term" value="C:nucleus"/>
    <property type="evidence" value="ECO:0007669"/>
    <property type="project" value="TreeGrafter"/>
</dbReference>
<accession>A0AA88H110</accession>
<protein>
    <recommendedName>
        <fullName evidence="2">EF-1-gamma C-terminal domain-containing protein</fullName>
    </recommendedName>
</protein>
<dbReference type="InterPro" id="IPR036433">
    <property type="entry name" value="EF1B_G_C_sf"/>
</dbReference>
<dbReference type="GO" id="GO:0005737">
    <property type="term" value="C:cytoplasm"/>
    <property type="evidence" value="ECO:0007669"/>
    <property type="project" value="TreeGrafter"/>
</dbReference>
<dbReference type="PANTHER" id="PTHR43986">
    <property type="entry name" value="ELONGATION FACTOR 1-GAMMA"/>
    <property type="match status" value="1"/>
</dbReference>
<sequence length="157" mass="18001">MDINEFKRKYSNESDTKAVCDWMFEKISSAPEAWSFWQADYKYNDELSGPAWMQANLVEGYFRNLEALHKNCFASALVLAKDSAQRISMIWLVPTQTYPAEFNSPEIAGSKICEGFDLVKLDPTNEADKQKIIDYFVWNETPGTFDGFSYASGKIFK</sequence>
<dbReference type="SMART" id="SM01183">
    <property type="entry name" value="EF1G"/>
    <property type="match status" value="1"/>
</dbReference>
<dbReference type="SUPFAM" id="SSF89942">
    <property type="entry name" value="eEF1-gamma domain"/>
    <property type="match status" value="1"/>
</dbReference>
<dbReference type="InterPro" id="IPR001662">
    <property type="entry name" value="EF1B_G_C"/>
</dbReference>
<keyword evidence="1" id="KW-0251">Elongation factor</keyword>
<dbReference type="GeneID" id="68101911"/>
<dbReference type="Gene3D" id="3.30.70.1010">
    <property type="entry name" value="Translation elongation factor EF1B, gamma chain, conserved domain"/>
    <property type="match status" value="1"/>
</dbReference>
<proteinExistence type="predicted"/>
<dbReference type="Proteomes" id="UP000816034">
    <property type="component" value="Unassembled WGS sequence"/>
</dbReference>
<organism evidence="3 4">
    <name type="scientific">Naegleria lovaniensis</name>
    <name type="common">Amoeba</name>
    <dbReference type="NCBI Taxonomy" id="51637"/>
    <lineage>
        <taxon>Eukaryota</taxon>
        <taxon>Discoba</taxon>
        <taxon>Heterolobosea</taxon>
        <taxon>Tetramitia</taxon>
        <taxon>Eutetramitia</taxon>
        <taxon>Vahlkampfiidae</taxon>
        <taxon>Naegleria</taxon>
    </lineage>
</organism>
<dbReference type="InterPro" id="IPR050802">
    <property type="entry name" value="EF-GSTs"/>
</dbReference>
<evidence type="ECO:0000313" key="3">
    <source>
        <dbReference type="EMBL" id="KAG2392880.1"/>
    </source>
</evidence>
<name>A0AA88H110_NAELO</name>
<feature type="domain" description="EF-1-gamma C-terminal" evidence="2">
    <location>
        <begin position="1"/>
        <end position="157"/>
    </location>
</feature>
<evidence type="ECO:0000259" key="2">
    <source>
        <dbReference type="PROSITE" id="PS50040"/>
    </source>
</evidence>
<dbReference type="EMBL" id="PYSW02000003">
    <property type="protein sequence ID" value="KAG2392880.1"/>
    <property type="molecule type" value="Genomic_DNA"/>
</dbReference>
<keyword evidence="4" id="KW-1185">Reference proteome</keyword>
<reference evidence="3 4" key="1">
    <citation type="journal article" date="2018" name="BMC Genomics">
        <title>The genome of Naegleria lovaniensis, the basis for a comparative approach to unravel pathogenicity factors of the human pathogenic amoeba N. fowleri.</title>
        <authorList>
            <person name="Liechti N."/>
            <person name="Schurch N."/>
            <person name="Bruggmann R."/>
            <person name="Wittwer M."/>
        </authorList>
    </citation>
    <scope>NUCLEOTIDE SEQUENCE [LARGE SCALE GENOMIC DNA]</scope>
    <source>
        <strain evidence="3 4">ATCC 30569</strain>
    </source>
</reference>
<evidence type="ECO:0000313" key="4">
    <source>
        <dbReference type="Proteomes" id="UP000816034"/>
    </source>
</evidence>
<gene>
    <name evidence="3" type="ORF">C9374_009457</name>
</gene>
<dbReference type="Pfam" id="PF00647">
    <property type="entry name" value="EF1G"/>
    <property type="match status" value="1"/>
</dbReference>
<dbReference type="GO" id="GO:0003746">
    <property type="term" value="F:translation elongation factor activity"/>
    <property type="evidence" value="ECO:0007669"/>
    <property type="project" value="UniProtKB-UniRule"/>
</dbReference>
<dbReference type="PROSITE" id="PS50040">
    <property type="entry name" value="EF1G_C"/>
    <property type="match status" value="1"/>
</dbReference>
<dbReference type="PANTHER" id="PTHR43986:SF1">
    <property type="entry name" value="ELONGATION FACTOR 1-GAMMA"/>
    <property type="match status" value="1"/>
</dbReference>
<dbReference type="RefSeq" id="XP_044554774.1">
    <property type="nucleotide sequence ID" value="XM_044699646.1"/>
</dbReference>
<keyword evidence="1" id="KW-0648">Protein biosynthesis</keyword>
<evidence type="ECO:0000256" key="1">
    <source>
        <dbReference type="PROSITE-ProRule" id="PRU00519"/>
    </source>
</evidence>